<name>A0A1F7UMI2_9BACT</name>
<dbReference type="Proteomes" id="UP000176604">
    <property type="component" value="Unassembled WGS sequence"/>
</dbReference>
<reference evidence="1 2" key="1">
    <citation type="journal article" date="2016" name="Nat. Commun.">
        <title>Thousands of microbial genomes shed light on interconnected biogeochemical processes in an aquifer system.</title>
        <authorList>
            <person name="Anantharaman K."/>
            <person name="Brown C.T."/>
            <person name="Hug L.A."/>
            <person name="Sharon I."/>
            <person name="Castelle C.J."/>
            <person name="Probst A.J."/>
            <person name="Thomas B.C."/>
            <person name="Singh A."/>
            <person name="Wilkins M.J."/>
            <person name="Karaoz U."/>
            <person name="Brodie E.L."/>
            <person name="Williams K.H."/>
            <person name="Hubbard S.S."/>
            <person name="Banfield J.F."/>
        </authorList>
    </citation>
    <scope>NUCLEOTIDE SEQUENCE [LARGE SCALE GENOMIC DNA]</scope>
</reference>
<comment type="caution">
    <text evidence="1">The sequence shown here is derived from an EMBL/GenBank/DDBJ whole genome shotgun (WGS) entry which is preliminary data.</text>
</comment>
<sequence length="196" mass="21413">MPQSHSFASFRYAPHATWSWPKREEAHDLMRHPHGVILLSCFLLLQCSLAMLVFQTPSAEGADVIPKEWLNEEGSARRIDRAYRVEASQRVKEYVRARGAFAAALASGAADAEATIAWQATARETKEQLLAMMVSDALKEVHLGLVVAVGLDEAAADLLRLSSAQEGDRTGAADAFAAAEDRVVMVLQSAPWLVQQ</sequence>
<evidence type="ECO:0008006" key="3">
    <source>
        <dbReference type="Google" id="ProtNLM"/>
    </source>
</evidence>
<dbReference type="EMBL" id="MGEF01000008">
    <property type="protein sequence ID" value="OGL79445.1"/>
    <property type="molecule type" value="Genomic_DNA"/>
</dbReference>
<organism evidence="1 2">
    <name type="scientific">Candidatus Uhrbacteria bacterium RIFCSPHIGHO2_12_FULL_54_23</name>
    <dbReference type="NCBI Taxonomy" id="1802397"/>
    <lineage>
        <taxon>Bacteria</taxon>
        <taxon>Candidatus Uhriibacteriota</taxon>
    </lineage>
</organism>
<evidence type="ECO:0000313" key="2">
    <source>
        <dbReference type="Proteomes" id="UP000176604"/>
    </source>
</evidence>
<dbReference type="STRING" id="1802397.A3J43_02015"/>
<protein>
    <recommendedName>
        <fullName evidence="3">DUF5667 domain-containing protein</fullName>
    </recommendedName>
</protein>
<dbReference type="AlphaFoldDB" id="A0A1F7UMI2"/>
<accession>A0A1F7UMI2</accession>
<gene>
    <name evidence="1" type="ORF">A3J43_02015</name>
</gene>
<evidence type="ECO:0000313" key="1">
    <source>
        <dbReference type="EMBL" id="OGL79445.1"/>
    </source>
</evidence>
<proteinExistence type="predicted"/>